<evidence type="ECO:0000313" key="3">
    <source>
        <dbReference type="Proteomes" id="UP000294599"/>
    </source>
</evidence>
<sequence length="83" mass="9044">MSNQPADDIRDASLRVAKSYRDALKAYAAIHSRPLYDVTNEAIEAYLKMQGYGDLSKAIRSRSGGSGTAAPKKRAAKKATRRS</sequence>
<evidence type="ECO:0000256" key="1">
    <source>
        <dbReference type="SAM" id="MobiDB-lite"/>
    </source>
</evidence>
<protein>
    <submittedName>
        <fullName evidence="2">Uncharacterized protein</fullName>
    </submittedName>
</protein>
<feature type="compositionally biased region" description="Basic residues" evidence="1">
    <location>
        <begin position="71"/>
        <end position="83"/>
    </location>
</feature>
<dbReference type="EMBL" id="SMAF01000017">
    <property type="protein sequence ID" value="TCS96023.1"/>
    <property type="molecule type" value="Genomic_DNA"/>
</dbReference>
<proteinExistence type="predicted"/>
<dbReference type="RefSeq" id="WP_123522841.1">
    <property type="nucleotide sequence ID" value="NZ_JBHLWF010000008.1"/>
</dbReference>
<dbReference type="Proteomes" id="UP000294599">
    <property type="component" value="Unassembled WGS sequence"/>
</dbReference>
<evidence type="ECO:0000313" key="2">
    <source>
        <dbReference type="EMBL" id="TCS96023.1"/>
    </source>
</evidence>
<name>A0A4S3KVY4_9GAMM</name>
<feature type="region of interest" description="Disordered" evidence="1">
    <location>
        <begin position="58"/>
        <end position="83"/>
    </location>
</feature>
<comment type="caution">
    <text evidence="2">The sequence shown here is derived from an EMBL/GenBank/DDBJ whole genome shotgun (WGS) entry which is preliminary data.</text>
</comment>
<organism evidence="2 3">
    <name type="scientific">Pseudofulvimonas gallinarii</name>
    <dbReference type="NCBI Taxonomy" id="634155"/>
    <lineage>
        <taxon>Bacteria</taxon>
        <taxon>Pseudomonadati</taxon>
        <taxon>Pseudomonadota</taxon>
        <taxon>Gammaproteobacteria</taxon>
        <taxon>Lysobacterales</taxon>
        <taxon>Rhodanobacteraceae</taxon>
        <taxon>Pseudofulvimonas</taxon>
    </lineage>
</organism>
<keyword evidence="3" id="KW-1185">Reference proteome</keyword>
<dbReference type="AlphaFoldDB" id="A0A4S3KVY4"/>
<gene>
    <name evidence="2" type="ORF">EDC25_11734</name>
</gene>
<reference evidence="2 3" key="1">
    <citation type="submission" date="2019-03" db="EMBL/GenBank/DDBJ databases">
        <title>Genomic Encyclopedia of Type Strains, Phase IV (KMG-IV): sequencing the most valuable type-strain genomes for metagenomic binning, comparative biology and taxonomic classification.</title>
        <authorList>
            <person name="Goeker M."/>
        </authorList>
    </citation>
    <scope>NUCLEOTIDE SEQUENCE [LARGE SCALE GENOMIC DNA]</scope>
    <source>
        <strain evidence="2 3">DSM 21944</strain>
    </source>
</reference>
<accession>A0A4S3KVY4</accession>
<dbReference type="OrthoDB" id="5958526at2"/>